<proteinExistence type="predicted"/>
<protein>
    <submittedName>
        <fullName evidence="1">Protein COFACTOR ASSEMBLY OF COMPLEX C SUBUNIT B CCB3, chloroplastic</fullName>
    </submittedName>
</protein>
<name>A0ACC1XFX3_MELAZ</name>
<comment type="caution">
    <text evidence="1">The sequence shown here is derived from an EMBL/GenBank/DDBJ whole genome shotgun (WGS) entry which is preliminary data.</text>
</comment>
<dbReference type="EMBL" id="CM051402">
    <property type="protein sequence ID" value="KAJ4710391.1"/>
    <property type="molecule type" value="Genomic_DNA"/>
</dbReference>
<sequence>MVEASATHLISSRNIIRNSVLNPNPSLLSFNNKFLKLKLPSKISFSSIRNEESSLKWVISRRRNQTVATFCFLGLSNALADAAKAETAEVVANSMLLGDLNLGLEPGTAKVAIGFIGPFLSAFSFLFILRIVMSWYPKIPLGKFPYVIAYAPTEPFLVQTRKLIPPLAGVDITPVVWVGLLNFLNEILVGPQGLLVLVSQQLNS</sequence>
<dbReference type="Proteomes" id="UP001164539">
    <property type="component" value="Chromosome 9"/>
</dbReference>
<organism evidence="1 2">
    <name type="scientific">Melia azedarach</name>
    <name type="common">Chinaberry tree</name>
    <dbReference type="NCBI Taxonomy" id="155640"/>
    <lineage>
        <taxon>Eukaryota</taxon>
        <taxon>Viridiplantae</taxon>
        <taxon>Streptophyta</taxon>
        <taxon>Embryophyta</taxon>
        <taxon>Tracheophyta</taxon>
        <taxon>Spermatophyta</taxon>
        <taxon>Magnoliopsida</taxon>
        <taxon>eudicotyledons</taxon>
        <taxon>Gunneridae</taxon>
        <taxon>Pentapetalae</taxon>
        <taxon>rosids</taxon>
        <taxon>malvids</taxon>
        <taxon>Sapindales</taxon>
        <taxon>Meliaceae</taxon>
        <taxon>Melia</taxon>
    </lineage>
</organism>
<evidence type="ECO:0000313" key="2">
    <source>
        <dbReference type="Proteomes" id="UP001164539"/>
    </source>
</evidence>
<gene>
    <name evidence="1" type="ORF">OWV82_016582</name>
</gene>
<accession>A0ACC1XFX3</accession>
<evidence type="ECO:0000313" key="1">
    <source>
        <dbReference type="EMBL" id="KAJ4710391.1"/>
    </source>
</evidence>
<keyword evidence="2" id="KW-1185">Reference proteome</keyword>
<reference evidence="1 2" key="1">
    <citation type="journal article" date="2023" name="Science">
        <title>Complex scaffold remodeling in plant triterpene biosynthesis.</title>
        <authorList>
            <person name="De La Pena R."/>
            <person name="Hodgson H."/>
            <person name="Liu J.C."/>
            <person name="Stephenson M.J."/>
            <person name="Martin A.C."/>
            <person name="Owen C."/>
            <person name="Harkess A."/>
            <person name="Leebens-Mack J."/>
            <person name="Jimenez L.E."/>
            <person name="Osbourn A."/>
            <person name="Sattely E.S."/>
        </authorList>
    </citation>
    <scope>NUCLEOTIDE SEQUENCE [LARGE SCALE GENOMIC DNA]</scope>
    <source>
        <strain evidence="2">cv. JPN11</strain>
        <tissue evidence="1">Leaf</tissue>
    </source>
</reference>